<dbReference type="CDD" id="cd04607">
    <property type="entry name" value="CBS_pair_NTP_transferase_assoc"/>
    <property type="match status" value="1"/>
</dbReference>
<dbReference type="EMBL" id="SUPK01000005">
    <property type="protein sequence ID" value="TJY41966.1"/>
    <property type="molecule type" value="Genomic_DNA"/>
</dbReference>
<dbReference type="PROSITE" id="PS51371">
    <property type="entry name" value="CBS"/>
    <property type="match status" value="1"/>
</dbReference>
<dbReference type="SUPFAM" id="SSF53448">
    <property type="entry name" value="Nucleotide-diphospho-sugar transferases"/>
    <property type="match status" value="1"/>
</dbReference>
<name>A0A4U0FAY3_9BACL</name>
<keyword evidence="1" id="KW-0129">CBS domain</keyword>
<evidence type="ECO:0000259" key="2">
    <source>
        <dbReference type="PROSITE" id="PS51371"/>
    </source>
</evidence>
<comment type="caution">
    <text evidence="3">The sequence shown here is derived from an EMBL/GenBank/DDBJ whole genome shotgun (WGS) entry which is preliminary data.</text>
</comment>
<dbReference type="SUPFAM" id="SSF54631">
    <property type="entry name" value="CBS-domain pair"/>
    <property type="match status" value="1"/>
</dbReference>
<sequence>MKWVHITVSPQSTILDALRIIDRGGMQIAAVLNERKQLAGTLTDGDIRRGILKGVSLDSSVTDVMNETPIIGLTYESKKQWLDKMVLHRIRQLPIVDEEGLFIDFVFLDELQRVPVKENWVVIMAGGLGTRLRPLTDNCPKPMLKIGGKPLLETIIDNFKRQGFRHFLLSVNYMADKIIQHFGDGAGFGVEIRYLRENMRLGTAGALSLLPERPKLPFLIMNGDLLTKVDFNQLLQFHEEQGAIASMCLREYDYQVPYGVVEVDKQRLVGLKEKPLHRYFINAGIYAMSPEVVDRIPPRQFLDMTTLFDSLIKDGFKTGAYPIREYWMDIGRLDDFERANGEFLEVFG</sequence>
<keyword evidence="4" id="KW-1185">Reference proteome</keyword>
<dbReference type="Gene3D" id="3.10.580.10">
    <property type="entry name" value="CBS-domain"/>
    <property type="match status" value="1"/>
</dbReference>
<proteinExistence type="predicted"/>
<dbReference type="Proteomes" id="UP000309673">
    <property type="component" value="Unassembled WGS sequence"/>
</dbReference>
<dbReference type="InterPro" id="IPR005835">
    <property type="entry name" value="NTP_transferase_dom"/>
</dbReference>
<dbReference type="InterPro" id="IPR000644">
    <property type="entry name" value="CBS_dom"/>
</dbReference>
<dbReference type="Pfam" id="PF00483">
    <property type="entry name" value="NTP_transferase"/>
    <property type="match status" value="1"/>
</dbReference>
<dbReference type="OrthoDB" id="9801899at2"/>
<dbReference type="Gene3D" id="3.90.550.10">
    <property type="entry name" value="Spore Coat Polysaccharide Biosynthesis Protein SpsA, Chain A"/>
    <property type="match status" value="1"/>
</dbReference>
<dbReference type="RefSeq" id="WP_136778100.1">
    <property type="nucleotide sequence ID" value="NZ_SUPK01000005.1"/>
</dbReference>
<gene>
    <name evidence="3" type="ORF">E5161_12275</name>
</gene>
<evidence type="ECO:0000313" key="4">
    <source>
        <dbReference type="Proteomes" id="UP000309673"/>
    </source>
</evidence>
<evidence type="ECO:0000313" key="3">
    <source>
        <dbReference type="EMBL" id="TJY41966.1"/>
    </source>
</evidence>
<dbReference type="InterPro" id="IPR050486">
    <property type="entry name" value="Mannose-1P_guanyltransferase"/>
</dbReference>
<evidence type="ECO:0000256" key="1">
    <source>
        <dbReference type="PROSITE-ProRule" id="PRU00703"/>
    </source>
</evidence>
<dbReference type="AlphaFoldDB" id="A0A4U0FAY3"/>
<protein>
    <submittedName>
        <fullName evidence="3">CBS domain-containing protein</fullName>
    </submittedName>
</protein>
<dbReference type="InterPro" id="IPR046342">
    <property type="entry name" value="CBS_dom_sf"/>
</dbReference>
<accession>A0A4U0FAY3</accession>
<organism evidence="3 4">
    <name type="scientific">Cohnella pontilimi</name>
    <dbReference type="NCBI Taxonomy" id="2564100"/>
    <lineage>
        <taxon>Bacteria</taxon>
        <taxon>Bacillati</taxon>
        <taxon>Bacillota</taxon>
        <taxon>Bacilli</taxon>
        <taxon>Bacillales</taxon>
        <taxon>Paenibacillaceae</taxon>
        <taxon>Cohnella</taxon>
    </lineage>
</organism>
<reference evidence="3 4" key="1">
    <citation type="submission" date="2019-04" db="EMBL/GenBank/DDBJ databases">
        <title>Cohnella sp. nov., isolated from soil.</title>
        <authorList>
            <person name="Kim W."/>
        </authorList>
    </citation>
    <scope>NUCLEOTIDE SEQUENCE [LARGE SCALE GENOMIC DNA]</scope>
    <source>
        <strain evidence="3 4">CAU 1483</strain>
    </source>
</reference>
<dbReference type="InterPro" id="IPR029044">
    <property type="entry name" value="Nucleotide-diphossugar_trans"/>
</dbReference>
<feature type="domain" description="CBS" evidence="2">
    <location>
        <begin position="1"/>
        <end position="59"/>
    </location>
</feature>
<dbReference type="CDD" id="cd06426">
    <property type="entry name" value="NTP_transferase_like_2"/>
    <property type="match status" value="1"/>
</dbReference>
<dbReference type="PANTHER" id="PTHR22572">
    <property type="entry name" value="SUGAR-1-PHOSPHATE GUANYL TRANSFERASE"/>
    <property type="match status" value="1"/>
</dbReference>
<dbReference type="Pfam" id="PF00571">
    <property type="entry name" value="CBS"/>
    <property type="match status" value="1"/>
</dbReference>